<feature type="transmembrane region" description="Helical" evidence="7">
    <location>
        <begin position="61"/>
        <end position="82"/>
    </location>
</feature>
<dbReference type="InterPro" id="IPR037272">
    <property type="entry name" value="SNS_sf"/>
</dbReference>
<evidence type="ECO:0000256" key="2">
    <source>
        <dbReference type="ARBA" id="ARBA00022448"/>
    </source>
</evidence>
<reference evidence="8" key="1">
    <citation type="submission" date="2019-04" db="EMBL/GenBank/DDBJ databases">
        <title>Sequencing of skin fungus with MAO and IRED activity.</title>
        <authorList>
            <person name="Marsaioli A.J."/>
            <person name="Bonatto J.M.C."/>
            <person name="Reis Junior O."/>
        </authorList>
    </citation>
    <scope>NUCLEOTIDE SEQUENCE</scope>
    <source>
        <strain evidence="8">28M1</strain>
    </source>
</reference>
<name>A0A9P4WK79_9PLEO</name>
<evidence type="ECO:0000256" key="1">
    <source>
        <dbReference type="ARBA" id="ARBA00004141"/>
    </source>
</evidence>
<feature type="transmembrane region" description="Helical" evidence="7">
    <location>
        <begin position="186"/>
        <end position="204"/>
    </location>
</feature>
<gene>
    <name evidence="8" type="ORF">E8E12_003443</name>
</gene>
<proteinExistence type="predicted"/>
<evidence type="ECO:0000313" key="8">
    <source>
        <dbReference type="EMBL" id="KAF3034672.1"/>
    </source>
</evidence>
<evidence type="ECO:0000256" key="7">
    <source>
        <dbReference type="SAM" id="Phobius"/>
    </source>
</evidence>
<feature type="transmembrane region" description="Helical" evidence="7">
    <location>
        <begin position="585"/>
        <end position="610"/>
    </location>
</feature>
<evidence type="ECO:0000256" key="5">
    <source>
        <dbReference type="ARBA" id="ARBA00023136"/>
    </source>
</evidence>
<evidence type="ECO:0000256" key="4">
    <source>
        <dbReference type="ARBA" id="ARBA00022989"/>
    </source>
</evidence>
<accession>A0A9P4WK79</accession>
<feature type="transmembrane region" description="Helical" evidence="7">
    <location>
        <begin position="261"/>
        <end position="282"/>
    </location>
</feature>
<dbReference type="GO" id="GO:0035725">
    <property type="term" value="P:sodium ion transmembrane transport"/>
    <property type="evidence" value="ECO:0007669"/>
    <property type="project" value="TreeGrafter"/>
</dbReference>
<keyword evidence="2" id="KW-0813">Transport</keyword>
<feature type="transmembrane region" description="Helical" evidence="7">
    <location>
        <begin position="482"/>
        <end position="501"/>
    </location>
</feature>
<dbReference type="GO" id="GO:0005886">
    <property type="term" value="C:plasma membrane"/>
    <property type="evidence" value="ECO:0007669"/>
    <property type="project" value="TreeGrafter"/>
</dbReference>
<dbReference type="OrthoDB" id="6581954at2759"/>
<dbReference type="InterPro" id="IPR000175">
    <property type="entry name" value="Na/ntran_symport"/>
</dbReference>
<dbReference type="EMBL" id="SWKV01000065">
    <property type="protein sequence ID" value="KAF3034672.1"/>
    <property type="molecule type" value="Genomic_DNA"/>
</dbReference>
<dbReference type="PRINTS" id="PR00176">
    <property type="entry name" value="NANEUSMPORT"/>
</dbReference>
<dbReference type="Proteomes" id="UP000758155">
    <property type="component" value="Unassembled WGS sequence"/>
</dbReference>
<keyword evidence="4 7" id="KW-1133">Transmembrane helix</keyword>
<dbReference type="CDD" id="cd11554">
    <property type="entry name" value="SLC6sbd_u2"/>
    <property type="match status" value="1"/>
</dbReference>
<comment type="caution">
    <text evidence="8">The sequence shown here is derived from an EMBL/GenBank/DDBJ whole genome shotgun (WGS) entry which is preliminary data.</text>
</comment>
<protein>
    <submittedName>
        <fullName evidence="8">Uncharacterized protein</fullName>
    </submittedName>
</protein>
<feature type="transmembrane region" description="Helical" evidence="7">
    <location>
        <begin position="294"/>
        <end position="320"/>
    </location>
</feature>
<feature type="transmembrane region" description="Helical" evidence="7">
    <location>
        <begin position="392"/>
        <end position="416"/>
    </location>
</feature>
<dbReference type="PROSITE" id="PS50267">
    <property type="entry name" value="NA_NEUROTRAN_SYMP_3"/>
    <property type="match status" value="1"/>
</dbReference>
<feature type="transmembrane region" description="Helical" evidence="7">
    <location>
        <begin position="211"/>
        <end position="228"/>
    </location>
</feature>
<dbReference type="AlphaFoldDB" id="A0A9P4WK79"/>
<organism evidence="8 9">
    <name type="scientific">Didymella heteroderae</name>
    <dbReference type="NCBI Taxonomy" id="1769908"/>
    <lineage>
        <taxon>Eukaryota</taxon>
        <taxon>Fungi</taxon>
        <taxon>Dikarya</taxon>
        <taxon>Ascomycota</taxon>
        <taxon>Pezizomycotina</taxon>
        <taxon>Dothideomycetes</taxon>
        <taxon>Pleosporomycetidae</taxon>
        <taxon>Pleosporales</taxon>
        <taxon>Pleosporineae</taxon>
        <taxon>Didymellaceae</taxon>
        <taxon>Didymella</taxon>
    </lineage>
</organism>
<feature type="transmembrane region" description="Helical" evidence="7">
    <location>
        <begin position="556"/>
        <end position="573"/>
    </location>
</feature>
<feature type="transmembrane region" description="Helical" evidence="7">
    <location>
        <begin position="350"/>
        <end position="371"/>
    </location>
</feature>
<keyword evidence="3 7" id="KW-0812">Transmembrane</keyword>
<dbReference type="PANTHER" id="PTHR11616:SF240">
    <property type="entry name" value="BLOATED TUBULES, ISOFORM B-RELATED"/>
    <property type="match status" value="1"/>
</dbReference>
<feature type="transmembrane region" description="Helical" evidence="7">
    <location>
        <begin position="422"/>
        <end position="443"/>
    </location>
</feature>
<dbReference type="PANTHER" id="PTHR11616">
    <property type="entry name" value="SODIUM/CHLORIDE DEPENDENT TRANSPORTER"/>
    <property type="match status" value="1"/>
</dbReference>
<evidence type="ECO:0000256" key="3">
    <source>
        <dbReference type="ARBA" id="ARBA00022692"/>
    </source>
</evidence>
<feature type="region of interest" description="Disordered" evidence="6">
    <location>
        <begin position="625"/>
        <end position="659"/>
    </location>
</feature>
<sequence>MNAARRVFAALAPDAKKGSDGRDVFGSRAQFVLCAMGGAVGLGNLLRFPSIVYNNYGLQFFVPYLIALFFVALPVLLLEISIGTAYRGGCVLAWHSANKRAKGIGLAVVFNGYAVVTYYIPLLAWVMKYFRRSFQSPLPWAGQDLSDYFSNVIVANTAPTSVGSFNPDGSVASYTQYSGVGLLGETAGWAIFTWFVTWLCVFRGVGLTGRVIYVTMGLPAVLIIILIGRGTSLPNASEGIKLYFATWRTSALQGPKIWQDAFGQIFFSIGVGFGYFTSWASYCSQHSNAVQDAMIIGFSNSAVEIIAAFSVFGVVGFLGLDPSDGEALGTFVTGFITYPEALAQMPGAPFFSIIFFFTLFLLGLTSAFSLLEVMTTLILDTDWGRRIPRWMVCTGVTIASALISLIYCTEFGLQALDAVDTYVNNVALFFVVWCECFAATSIYRCRDVANQVGWVGYLVYTGGFVGAQILGIAIAYATTPGIGAGVGFGIYGASAIAGTLLSKTPGIPAPRFWGNSNLLSRFWWVAFYCGNQLSRDLNVVIGVGKNWNIPMIWAPVMKYISGPILAIVLSFAYPNFKNNHMYDPIMIYGFSINHIVVPMVVLGCVIPSWFNWIIPSEKISLGDKPVAPRETLDSSQDITRAVTEEGQTSHSGKEVKYKQ</sequence>
<comment type="subcellular location">
    <subcellularLocation>
        <location evidence="1">Membrane</location>
        <topology evidence="1">Multi-pass membrane protein</topology>
    </subcellularLocation>
</comment>
<dbReference type="SUPFAM" id="SSF161070">
    <property type="entry name" value="SNF-like"/>
    <property type="match status" value="1"/>
</dbReference>
<feature type="transmembrane region" description="Helical" evidence="7">
    <location>
        <begin position="103"/>
        <end position="127"/>
    </location>
</feature>
<keyword evidence="9" id="KW-1185">Reference proteome</keyword>
<feature type="transmembrane region" description="Helical" evidence="7">
    <location>
        <begin position="455"/>
        <end position="476"/>
    </location>
</feature>
<keyword evidence="5 7" id="KW-0472">Membrane</keyword>
<evidence type="ECO:0000256" key="6">
    <source>
        <dbReference type="SAM" id="MobiDB-lite"/>
    </source>
</evidence>
<evidence type="ECO:0000313" key="9">
    <source>
        <dbReference type="Proteomes" id="UP000758155"/>
    </source>
</evidence>
<dbReference type="Pfam" id="PF00209">
    <property type="entry name" value="SNF"/>
    <property type="match status" value="1"/>
</dbReference>
<feature type="transmembrane region" description="Helical" evidence="7">
    <location>
        <begin position="31"/>
        <end position="49"/>
    </location>
</feature>